<dbReference type="InterPro" id="IPR007854">
    <property type="entry name" value="Fip1_dom"/>
</dbReference>
<dbReference type="AlphaFoldDB" id="A0A9P8IDV6"/>
<keyword evidence="3" id="KW-0507">mRNA processing</keyword>
<comment type="caution">
    <text evidence="7">The sequence shown here is derived from an EMBL/GenBank/DDBJ whole genome shotgun (WGS) entry which is preliminary data.</text>
</comment>
<feature type="compositionally biased region" description="Gly residues" evidence="5">
    <location>
        <begin position="286"/>
        <end position="310"/>
    </location>
</feature>
<proteinExistence type="inferred from homology"/>
<evidence type="ECO:0000256" key="1">
    <source>
        <dbReference type="ARBA" id="ARBA00004123"/>
    </source>
</evidence>
<dbReference type="PANTHER" id="PTHR13484">
    <property type="entry name" value="FIP1-LIKE 1 PROTEIN"/>
    <property type="match status" value="1"/>
</dbReference>
<protein>
    <recommendedName>
        <fullName evidence="6">Pre-mRNA polyadenylation factor Fip1 domain-containing protein</fullName>
    </recommendedName>
</protein>
<reference evidence="7" key="1">
    <citation type="submission" date="2021-03" db="EMBL/GenBank/DDBJ databases">
        <title>Comparative genomics and phylogenomic investigation of the class Geoglossomycetes provide insights into ecological specialization and systematics.</title>
        <authorList>
            <person name="Melie T."/>
            <person name="Pirro S."/>
            <person name="Miller A.N."/>
            <person name="Quandt A."/>
        </authorList>
    </citation>
    <scope>NUCLEOTIDE SEQUENCE</scope>
    <source>
        <strain evidence="7">GBOQ0MN5Z8</strain>
    </source>
</reference>
<evidence type="ECO:0000256" key="2">
    <source>
        <dbReference type="ARBA" id="ARBA00007459"/>
    </source>
</evidence>
<dbReference type="InterPro" id="IPR051187">
    <property type="entry name" value="Pre-mRNA_3'-end_processing_reg"/>
</dbReference>
<comment type="subcellular location">
    <subcellularLocation>
        <location evidence="1">Nucleus</location>
    </subcellularLocation>
</comment>
<evidence type="ECO:0000313" key="8">
    <source>
        <dbReference type="Proteomes" id="UP000698800"/>
    </source>
</evidence>
<feature type="domain" description="Pre-mRNA polyadenylation factor Fip1" evidence="6">
    <location>
        <begin position="147"/>
        <end position="189"/>
    </location>
</feature>
<comment type="similarity">
    <text evidence="2">Belongs to the FIP1 family.</text>
</comment>
<dbReference type="GO" id="GO:0006397">
    <property type="term" value="P:mRNA processing"/>
    <property type="evidence" value="ECO:0007669"/>
    <property type="project" value="UniProtKB-KW"/>
</dbReference>
<feature type="region of interest" description="Disordered" evidence="5">
    <location>
        <begin position="326"/>
        <end position="348"/>
    </location>
</feature>
<feature type="region of interest" description="Disordered" evidence="5">
    <location>
        <begin position="1"/>
        <end position="114"/>
    </location>
</feature>
<evidence type="ECO:0000256" key="5">
    <source>
        <dbReference type="SAM" id="MobiDB-lite"/>
    </source>
</evidence>
<feature type="compositionally biased region" description="Acidic residues" evidence="5">
    <location>
        <begin position="39"/>
        <end position="64"/>
    </location>
</feature>
<gene>
    <name evidence="7" type="ORF">FGG08_000146</name>
</gene>
<name>A0A9P8IDV6_9PEZI</name>
<evidence type="ECO:0000259" key="6">
    <source>
        <dbReference type="Pfam" id="PF05182"/>
    </source>
</evidence>
<dbReference type="PANTHER" id="PTHR13484:SF0">
    <property type="entry name" value="PRE-MRNA 3'-END-PROCESSING FACTOR FIP1"/>
    <property type="match status" value="1"/>
</dbReference>
<feature type="compositionally biased region" description="Low complexity" evidence="5">
    <location>
        <begin position="23"/>
        <end position="36"/>
    </location>
</feature>
<evidence type="ECO:0000256" key="4">
    <source>
        <dbReference type="ARBA" id="ARBA00023242"/>
    </source>
</evidence>
<keyword evidence="4" id="KW-0539">Nucleus</keyword>
<accession>A0A9P8IDV6</accession>
<dbReference type="OrthoDB" id="1917198at2759"/>
<keyword evidence="8" id="KW-1185">Reference proteome</keyword>
<dbReference type="GO" id="GO:0005847">
    <property type="term" value="C:mRNA cleavage and polyadenylation specificity factor complex"/>
    <property type="evidence" value="ECO:0007669"/>
    <property type="project" value="TreeGrafter"/>
</dbReference>
<organism evidence="7 8">
    <name type="scientific">Glutinoglossum americanum</name>
    <dbReference type="NCBI Taxonomy" id="1670608"/>
    <lineage>
        <taxon>Eukaryota</taxon>
        <taxon>Fungi</taxon>
        <taxon>Dikarya</taxon>
        <taxon>Ascomycota</taxon>
        <taxon>Pezizomycotina</taxon>
        <taxon>Geoglossomycetes</taxon>
        <taxon>Geoglossales</taxon>
        <taxon>Geoglossaceae</taxon>
        <taxon>Glutinoglossum</taxon>
    </lineage>
</organism>
<sequence length="348" mass="37044">MEEEDDDFYAPSEPVIPTSSTYPAPSAFATGSGATATKEDDELEEGEEEEEEEEEVESDSDIDIITDRKDGSKPEPPPQKSRYSTIRNLPARAAASDVGTKPPVKAETPTKDTKVVEHHPAVATSTLNINDKPTYSPAGKPITEVNIDTDLAEHEKPWRRPGSDVTDYFNYGFDEFTWTAYCEKQTALREEFDPKKMMEQMAMMTQQFGMALPGMPTGPTGPGAGAGGQTGMSGPGGNAMMNMPPMPGMGDIPPEMQAMMTQFMAQGGDINQLDPAMFSAMSQQGAGQGGGGGVQGQGFGGGQQGYGQAQGQGQQAIPGYGYDPSIMGDGGRNRGNFGGRGRGGRRNW</sequence>
<dbReference type="Proteomes" id="UP000698800">
    <property type="component" value="Unassembled WGS sequence"/>
</dbReference>
<dbReference type="EMBL" id="JAGHQL010000002">
    <property type="protein sequence ID" value="KAH0547657.1"/>
    <property type="molecule type" value="Genomic_DNA"/>
</dbReference>
<evidence type="ECO:0000313" key="7">
    <source>
        <dbReference type="EMBL" id="KAH0547657.1"/>
    </source>
</evidence>
<dbReference type="Pfam" id="PF05182">
    <property type="entry name" value="Fip1"/>
    <property type="match status" value="1"/>
</dbReference>
<feature type="region of interest" description="Disordered" evidence="5">
    <location>
        <begin position="282"/>
        <end position="314"/>
    </location>
</feature>
<evidence type="ECO:0000256" key="3">
    <source>
        <dbReference type="ARBA" id="ARBA00022664"/>
    </source>
</evidence>